<dbReference type="AlphaFoldDB" id="A0A699GRB1"/>
<accession>A0A699GRB1</accession>
<evidence type="ECO:0000313" key="1">
    <source>
        <dbReference type="EMBL" id="GEV94792.1"/>
    </source>
</evidence>
<name>A0A699GRB1_TANCI</name>
<reference evidence="1" key="1">
    <citation type="journal article" date="2019" name="Sci. Rep.">
        <title>Draft genome of Tanacetum cinerariifolium, the natural source of mosquito coil.</title>
        <authorList>
            <person name="Yamashiro T."/>
            <person name="Shiraishi A."/>
            <person name="Satake H."/>
            <person name="Nakayama K."/>
        </authorList>
    </citation>
    <scope>NUCLEOTIDE SEQUENCE</scope>
</reference>
<dbReference type="PANTHER" id="PTHR34278">
    <property type="entry name" value="PROTEIN THI031, PUTATIVE-RELATED"/>
    <property type="match status" value="1"/>
</dbReference>
<dbReference type="EMBL" id="BKCJ010039693">
    <property type="protein sequence ID" value="GEV94792.1"/>
    <property type="molecule type" value="Genomic_DNA"/>
</dbReference>
<protein>
    <submittedName>
        <fullName evidence="1">Eukaryotic porin/Tom40</fullName>
    </submittedName>
</protein>
<proteinExistence type="predicted"/>
<gene>
    <name evidence="1" type="ORF">Tci_166769</name>
</gene>
<sequence>MKREGRQHGVVRTYPILEATPLSQQRYVKNNMVDPAIVTGMFTKVSGKPTNQSKFTGKCGTARCSECHIHPATKAKDKAKGIMKVRSIEESDPELVTCGAGASATRAFAYLADEGSYDDNDEYEGGIDVYESDDDSDATFDEYEGELGVVSKGPIRVEGYCEVGLCWEEGDAQESQDDEWCLVE</sequence>
<dbReference type="PANTHER" id="PTHR34278:SF1">
    <property type="entry name" value="PROTEIN THI031, PUTATIVE-RELATED"/>
    <property type="match status" value="1"/>
</dbReference>
<comment type="caution">
    <text evidence="1">The sequence shown here is derived from an EMBL/GenBank/DDBJ whole genome shotgun (WGS) entry which is preliminary data.</text>
</comment>
<organism evidence="1">
    <name type="scientific">Tanacetum cinerariifolium</name>
    <name type="common">Dalmatian daisy</name>
    <name type="synonym">Chrysanthemum cinerariifolium</name>
    <dbReference type="NCBI Taxonomy" id="118510"/>
    <lineage>
        <taxon>Eukaryota</taxon>
        <taxon>Viridiplantae</taxon>
        <taxon>Streptophyta</taxon>
        <taxon>Embryophyta</taxon>
        <taxon>Tracheophyta</taxon>
        <taxon>Spermatophyta</taxon>
        <taxon>Magnoliopsida</taxon>
        <taxon>eudicotyledons</taxon>
        <taxon>Gunneridae</taxon>
        <taxon>Pentapetalae</taxon>
        <taxon>asterids</taxon>
        <taxon>campanulids</taxon>
        <taxon>Asterales</taxon>
        <taxon>Asteraceae</taxon>
        <taxon>Asteroideae</taxon>
        <taxon>Anthemideae</taxon>
        <taxon>Anthemidinae</taxon>
        <taxon>Tanacetum</taxon>
    </lineage>
</organism>